<evidence type="ECO:0000313" key="3">
    <source>
        <dbReference type="Proteomes" id="UP000011777"/>
    </source>
</evidence>
<dbReference type="Pfam" id="PF00107">
    <property type="entry name" value="ADH_zinc_N"/>
    <property type="match status" value="1"/>
</dbReference>
<evidence type="ECO:0000259" key="1">
    <source>
        <dbReference type="SMART" id="SM00829"/>
    </source>
</evidence>
<dbReference type="eggNOG" id="KOG1198">
    <property type="taxonomic scope" value="Eukaryota"/>
</dbReference>
<comment type="caution">
    <text evidence="2">The sequence shown here is derived from an EMBL/GenBank/DDBJ whole genome shotgun (WGS) entry which is preliminary data.</text>
</comment>
<dbReference type="CDD" id="cd08249">
    <property type="entry name" value="enoyl_reductase_like"/>
    <property type="match status" value="1"/>
</dbReference>
<keyword evidence="3" id="KW-1185">Reference proteome</keyword>
<dbReference type="Gene3D" id="3.40.50.720">
    <property type="entry name" value="NAD(P)-binding Rossmann-like Domain"/>
    <property type="match status" value="1"/>
</dbReference>
<evidence type="ECO:0000313" key="2">
    <source>
        <dbReference type="EMBL" id="EMG48633.1"/>
    </source>
</evidence>
<accession>M3J964</accession>
<gene>
    <name evidence="2" type="ORF">G210_0767</name>
</gene>
<dbReference type="InterPro" id="IPR047122">
    <property type="entry name" value="Trans-enoyl_RdTase-like"/>
</dbReference>
<dbReference type="OrthoDB" id="9992527at2759"/>
<dbReference type="InterPro" id="IPR011032">
    <property type="entry name" value="GroES-like_sf"/>
</dbReference>
<organism evidence="2 3">
    <name type="scientific">Candida maltosa (strain Xu316)</name>
    <name type="common">Yeast</name>
    <dbReference type="NCBI Taxonomy" id="1245528"/>
    <lineage>
        <taxon>Eukaryota</taxon>
        <taxon>Fungi</taxon>
        <taxon>Dikarya</taxon>
        <taxon>Ascomycota</taxon>
        <taxon>Saccharomycotina</taxon>
        <taxon>Pichiomycetes</taxon>
        <taxon>Debaryomycetaceae</taxon>
        <taxon>Candida/Lodderomyces clade</taxon>
        <taxon>Candida</taxon>
    </lineage>
</organism>
<proteinExistence type="predicted"/>
<dbReference type="EMBL" id="AOGT01001023">
    <property type="protein sequence ID" value="EMG48633.1"/>
    <property type="molecule type" value="Genomic_DNA"/>
</dbReference>
<dbReference type="Proteomes" id="UP000011777">
    <property type="component" value="Unassembled WGS sequence"/>
</dbReference>
<dbReference type="HOGENOM" id="CLU_026673_16_1_1"/>
<dbReference type="AlphaFoldDB" id="M3J964"/>
<dbReference type="InterPro" id="IPR013149">
    <property type="entry name" value="ADH-like_C"/>
</dbReference>
<dbReference type="InterPro" id="IPR036291">
    <property type="entry name" value="NAD(P)-bd_dom_sf"/>
</dbReference>
<protein>
    <recommendedName>
        <fullName evidence="1">Enoyl reductase (ER) domain-containing protein</fullName>
    </recommendedName>
</protein>
<dbReference type="PANTHER" id="PTHR45348">
    <property type="entry name" value="HYPOTHETICAL OXIDOREDUCTASE (EUROFUNG)"/>
    <property type="match status" value="1"/>
</dbReference>
<dbReference type="Pfam" id="PF08240">
    <property type="entry name" value="ADH_N"/>
    <property type="match status" value="1"/>
</dbReference>
<dbReference type="InterPro" id="IPR020843">
    <property type="entry name" value="ER"/>
</dbReference>
<dbReference type="SUPFAM" id="SSF50129">
    <property type="entry name" value="GroES-like"/>
    <property type="match status" value="1"/>
</dbReference>
<dbReference type="InterPro" id="IPR013154">
    <property type="entry name" value="ADH-like_N"/>
</dbReference>
<feature type="domain" description="Enoyl reductase (ER)" evidence="1">
    <location>
        <begin position="8"/>
        <end position="356"/>
    </location>
</feature>
<dbReference type="SMART" id="SM00829">
    <property type="entry name" value="PKS_ER"/>
    <property type="match status" value="1"/>
</dbReference>
<dbReference type="SUPFAM" id="SSF51735">
    <property type="entry name" value="NAD(P)-binding Rossmann-fold domains"/>
    <property type="match status" value="1"/>
</dbReference>
<dbReference type="GO" id="GO:0016651">
    <property type="term" value="F:oxidoreductase activity, acting on NAD(P)H"/>
    <property type="evidence" value="ECO:0007669"/>
    <property type="project" value="InterPro"/>
</dbReference>
<dbReference type="Gene3D" id="3.90.180.10">
    <property type="entry name" value="Medium-chain alcohol dehydrogenases, catalytic domain"/>
    <property type="match status" value="1"/>
</dbReference>
<dbReference type="PANTHER" id="PTHR45348:SF2">
    <property type="entry name" value="ZINC-TYPE ALCOHOL DEHYDROGENASE-LIKE PROTEIN C2E1P3.01"/>
    <property type="match status" value="1"/>
</dbReference>
<dbReference type="STRING" id="1245528.M3J964"/>
<sequence>MKAAVVPQSKDSGKLAELKDIPIPSIDEDQILIKTKAFAVNPTDWKHIVYGFSKPGDVIGSDVSGVVEKVGSKVTNFQKGDIVSSFITGNVSPDSGAFAEYSVAYPGGTVKYDHSLDNAPKPEASTIDSYAGAASITLGLVTVAYSYSHSLKIASHIKPNDSILIWGGATATGVLAIQIAKLVYNLNVITTASPKNHEYLKSLGADQVLDYNDPEVVNKLKSLGPIKFGLDTVSSPETFQKVYDATEGTPEVYLDNLLSLSGESIKTDPKREGTVSFGTTLAYLAVIKEKQMGEVTIYQTPELLADYTKWWNEHVPAIINKLKHTKLKLLNGGLSSADEALKLSRDSKVSGEKVVFTV</sequence>
<reference evidence="2 3" key="1">
    <citation type="submission" date="2013-02" db="EMBL/GenBank/DDBJ databases">
        <title>Genome sequence of Candida maltosa Xu316, a potential industrial strain for xylitol and ethanol production.</title>
        <authorList>
            <person name="Yu J."/>
            <person name="Wang Q."/>
            <person name="Geng X."/>
            <person name="Bao W."/>
            <person name="He P."/>
            <person name="Cai J."/>
        </authorList>
    </citation>
    <scope>NUCLEOTIDE SEQUENCE [LARGE SCALE GENOMIC DNA]</scope>
    <source>
        <strain evidence="3">Xu316</strain>
    </source>
</reference>
<dbReference type="OMA" id="NDIPRQD"/>
<name>M3J964_CANMX</name>